<feature type="compositionally biased region" description="Basic and acidic residues" evidence="1">
    <location>
        <begin position="79"/>
        <end position="91"/>
    </location>
</feature>
<protein>
    <submittedName>
        <fullName evidence="2">Uncharacterized protein</fullName>
    </submittedName>
</protein>
<proteinExistence type="predicted"/>
<dbReference type="EMBL" id="MU859216">
    <property type="protein sequence ID" value="KAK3949408.1"/>
    <property type="molecule type" value="Genomic_DNA"/>
</dbReference>
<keyword evidence="3" id="KW-1185">Reference proteome</keyword>
<sequence>MDRNKGKEVDSGDRDMDVDMDVDRGDRDMDVDMNMDVDRDSDTRQGFVGNPPQSDGDRVDLRSRIERRREIQAAGWRLVKHEKDEKDKNRNEQQQQPKTTKKERRPRVTCIRTRTSNSSSEPGGEEGEGKQEIVTFRCVPRAVLWDLPRTGKGQTREDGEDDEVDDEMDEAETGSGSEEEEIKDEIVVRL</sequence>
<reference evidence="2" key="1">
    <citation type="journal article" date="2023" name="Mol. Phylogenet. Evol.">
        <title>Genome-scale phylogeny and comparative genomics of the fungal order Sordariales.</title>
        <authorList>
            <person name="Hensen N."/>
            <person name="Bonometti L."/>
            <person name="Westerberg I."/>
            <person name="Brannstrom I.O."/>
            <person name="Guillou S."/>
            <person name="Cros-Aarteil S."/>
            <person name="Calhoun S."/>
            <person name="Haridas S."/>
            <person name="Kuo A."/>
            <person name="Mondo S."/>
            <person name="Pangilinan J."/>
            <person name="Riley R."/>
            <person name="LaButti K."/>
            <person name="Andreopoulos B."/>
            <person name="Lipzen A."/>
            <person name="Chen C."/>
            <person name="Yan M."/>
            <person name="Daum C."/>
            <person name="Ng V."/>
            <person name="Clum A."/>
            <person name="Steindorff A."/>
            <person name="Ohm R.A."/>
            <person name="Martin F."/>
            <person name="Silar P."/>
            <person name="Natvig D.O."/>
            <person name="Lalanne C."/>
            <person name="Gautier V."/>
            <person name="Ament-Velasquez S.L."/>
            <person name="Kruys A."/>
            <person name="Hutchinson M.I."/>
            <person name="Powell A.J."/>
            <person name="Barry K."/>
            <person name="Miller A.N."/>
            <person name="Grigoriev I.V."/>
            <person name="Debuchy R."/>
            <person name="Gladieux P."/>
            <person name="Hiltunen Thoren M."/>
            <person name="Johannesson H."/>
        </authorList>
    </citation>
    <scope>NUCLEOTIDE SEQUENCE</scope>
    <source>
        <strain evidence="2">CBS 626.80</strain>
    </source>
</reference>
<accession>A0AAN6NQZ0</accession>
<dbReference type="AlphaFoldDB" id="A0AAN6NQZ0"/>
<gene>
    <name evidence="2" type="ORF">QBC32DRAFT_316863</name>
</gene>
<reference evidence="2" key="2">
    <citation type="submission" date="2023-06" db="EMBL/GenBank/DDBJ databases">
        <authorList>
            <consortium name="Lawrence Berkeley National Laboratory"/>
            <person name="Mondo S.J."/>
            <person name="Hensen N."/>
            <person name="Bonometti L."/>
            <person name="Westerberg I."/>
            <person name="Brannstrom I.O."/>
            <person name="Guillou S."/>
            <person name="Cros-Aarteil S."/>
            <person name="Calhoun S."/>
            <person name="Haridas S."/>
            <person name="Kuo A."/>
            <person name="Pangilinan J."/>
            <person name="Riley R."/>
            <person name="Labutti K."/>
            <person name="Andreopoulos B."/>
            <person name="Lipzen A."/>
            <person name="Chen C."/>
            <person name="Yanf M."/>
            <person name="Daum C."/>
            <person name="Ng V."/>
            <person name="Clum A."/>
            <person name="Steindorff A."/>
            <person name="Ohm R."/>
            <person name="Martin F."/>
            <person name="Silar P."/>
            <person name="Natvig D."/>
            <person name="Lalanne C."/>
            <person name="Gautier V."/>
            <person name="Ament-Velasquez S.L."/>
            <person name="Kruys A."/>
            <person name="Hutchinson M.I."/>
            <person name="Powell A.J."/>
            <person name="Barry K."/>
            <person name="Miller A.N."/>
            <person name="Grigoriev I.V."/>
            <person name="Debuchy R."/>
            <person name="Gladieux P."/>
            <person name="Thoren M.H."/>
            <person name="Johannesson H."/>
        </authorList>
    </citation>
    <scope>NUCLEOTIDE SEQUENCE</scope>
    <source>
        <strain evidence="2">CBS 626.80</strain>
    </source>
</reference>
<evidence type="ECO:0000313" key="2">
    <source>
        <dbReference type="EMBL" id="KAK3949408.1"/>
    </source>
</evidence>
<dbReference type="Proteomes" id="UP001303222">
    <property type="component" value="Unassembled WGS sequence"/>
</dbReference>
<feature type="compositionally biased region" description="Basic and acidic residues" evidence="1">
    <location>
        <begin position="1"/>
        <end position="43"/>
    </location>
</feature>
<feature type="region of interest" description="Disordered" evidence="1">
    <location>
        <begin position="1"/>
        <end position="190"/>
    </location>
</feature>
<evidence type="ECO:0000313" key="3">
    <source>
        <dbReference type="Proteomes" id="UP001303222"/>
    </source>
</evidence>
<feature type="compositionally biased region" description="Acidic residues" evidence="1">
    <location>
        <begin position="158"/>
        <end position="183"/>
    </location>
</feature>
<feature type="compositionally biased region" description="Basic and acidic residues" evidence="1">
    <location>
        <begin position="55"/>
        <end position="71"/>
    </location>
</feature>
<name>A0AAN6NQZ0_9PEZI</name>
<evidence type="ECO:0000256" key="1">
    <source>
        <dbReference type="SAM" id="MobiDB-lite"/>
    </source>
</evidence>
<comment type="caution">
    <text evidence="2">The sequence shown here is derived from an EMBL/GenBank/DDBJ whole genome shotgun (WGS) entry which is preliminary data.</text>
</comment>
<organism evidence="2 3">
    <name type="scientific">Pseudoneurospora amorphoporcata</name>
    <dbReference type="NCBI Taxonomy" id="241081"/>
    <lineage>
        <taxon>Eukaryota</taxon>
        <taxon>Fungi</taxon>
        <taxon>Dikarya</taxon>
        <taxon>Ascomycota</taxon>
        <taxon>Pezizomycotina</taxon>
        <taxon>Sordariomycetes</taxon>
        <taxon>Sordariomycetidae</taxon>
        <taxon>Sordariales</taxon>
        <taxon>Sordariaceae</taxon>
        <taxon>Pseudoneurospora</taxon>
    </lineage>
</organism>